<feature type="compositionally biased region" description="Acidic residues" evidence="1">
    <location>
        <begin position="142"/>
        <end position="151"/>
    </location>
</feature>
<evidence type="ECO:0000313" key="3">
    <source>
        <dbReference type="Proteomes" id="UP001296873"/>
    </source>
</evidence>
<protein>
    <submittedName>
        <fullName evidence="2">Uncharacterized protein</fullName>
    </submittedName>
</protein>
<dbReference type="EMBL" id="NRRL01000001">
    <property type="protein sequence ID" value="MBK1666624.1"/>
    <property type="molecule type" value="Genomic_DNA"/>
</dbReference>
<evidence type="ECO:0000256" key="1">
    <source>
        <dbReference type="SAM" id="MobiDB-lite"/>
    </source>
</evidence>
<keyword evidence="3" id="KW-1185">Reference proteome</keyword>
<gene>
    <name evidence="2" type="ORF">CKO28_01020</name>
</gene>
<reference evidence="2 3" key="1">
    <citation type="journal article" date="2020" name="Microorganisms">
        <title>Osmotic Adaptation and Compatible Solute Biosynthesis of Phototrophic Bacteria as Revealed from Genome Analyses.</title>
        <authorList>
            <person name="Imhoff J.F."/>
            <person name="Rahn T."/>
            <person name="Kunzel S."/>
            <person name="Keller A."/>
            <person name="Neulinger S.C."/>
        </authorList>
    </citation>
    <scope>NUCLEOTIDE SEQUENCE [LARGE SCALE GENOMIC DNA]</scope>
    <source>
        <strain evidence="2 3">DSM 9895</strain>
    </source>
</reference>
<dbReference type="RefSeq" id="WP_200338676.1">
    <property type="nucleotide sequence ID" value="NZ_NRRL01000001.1"/>
</dbReference>
<name>A0ABS1D882_9PROT</name>
<organism evidence="2 3">
    <name type="scientific">Rhodovibrio sodomensis</name>
    <dbReference type="NCBI Taxonomy" id="1088"/>
    <lineage>
        <taxon>Bacteria</taxon>
        <taxon>Pseudomonadati</taxon>
        <taxon>Pseudomonadota</taxon>
        <taxon>Alphaproteobacteria</taxon>
        <taxon>Rhodospirillales</taxon>
        <taxon>Rhodovibrionaceae</taxon>
        <taxon>Rhodovibrio</taxon>
    </lineage>
</organism>
<comment type="caution">
    <text evidence="2">The sequence shown here is derived from an EMBL/GenBank/DDBJ whole genome shotgun (WGS) entry which is preliminary data.</text>
</comment>
<feature type="region of interest" description="Disordered" evidence="1">
    <location>
        <begin position="139"/>
        <end position="160"/>
    </location>
</feature>
<proteinExistence type="predicted"/>
<dbReference type="Proteomes" id="UP001296873">
    <property type="component" value="Unassembled WGS sequence"/>
</dbReference>
<accession>A0ABS1D882</accession>
<evidence type="ECO:0000313" key="2">
    <source>
        <dbReference type="EMBL" id="MBK1666624.1"/>
    </source>
</evidence>
<sequence>MPDLKQDSRVLSNALSSFLAKGIKTQLAEQGIQVTHTQLLTAIARTCGFDSANAMRATAEAGEDPRPSIDPKKARYWRTRFVLDVLSEDAPLTDDDLATIAYECDEGACVGHMQAVQSTPLTADEARVALMAAGSEPGFFESLEDDGEDDAGAAGSDDAARASAAAGQNLGSATRPIRLCGDTVRQLIGADPVATAERWGLCARQVDDGWVGFVPGTKDEGTEVRPDRKSALTSVLERVIRHDGLNAWTVDVEFYSLIAGDDEPPFHTETYALAAPSREAAAIAAEQLAYQHKLYDERIQPALTTRVLNGPGIDEDELVDELDDMLSEPTTWFLEAEVRNESLNSPRPATLATAIGSLQQMDQRTLRSLNAGLRDLLPVRDQVMAELEAHAAINRLNTPLTDIIDW</sequence>